<name>A0A0W7Z1A5_9BURK</name>
<dbReference type="InterPro" id="IPR011044">
    <property type="entry name" value="Quino_amine_DH_bsu"/>
</dbReference>
<keyword evidence="6" id="KW-0249">Electron transport</keyword>
<dbReference type="SUPFAM" id="SSF50969">
    <property type="entry name" value="YVTN repeat-like/Quinoprotein amine dehydrogenase"/>
    <property type="match status" value="1"/>
</dbReference>
<keyword evidence="5" id="KW-0574">Periplasm</keyword>
<accession>A0A0W7Z1A5</accession>
<evidence type="ECO:0000256" key="8">
    <source>
        <dbReference type="PIRSR" id="PIRSR609451-50"/>
    </source>
</evidence>
<comment type="similarity">
    <text evidence="2">Belongs to the aromatic amine dehydrogenase heavy chain family.</text>
</comment>
<evidence type="ECO:0000313" key="10">
    <source>
        <dbReference type="Proteomes" id="UP000053300"/>
    </source>
</evidence>
<gene>
    <name evidence="9" type="ORF">AS359_10190</name>
</gene>
<protein>
    <recommendedName>
        <fullName evidence="11">Amine dehydrogenase</fullName>
    </recommendedName>
</protein>
<evidence type="ECO:0000256" key="3">
    <source>
        <dbReference type="ARBA" id="ARBA00022448"/>
    </source>
</evidence>
<organism evidence="9 10">
    <name type="scientific">Comamonas kerstersii</name>
    <dbReference type="NCBI Taxonomy" id="225992"/>
    <lineage>
        <taxon>Bacteria</taxon>
        <taxon>Pseudomonadati</taxon>
        <taxon>Pseudomonadota</taxon>
        <taxon>Betaproteobacteria</taxon>
        <taxon>Burkholderiales</taxon>
        <taxon>Comamonadaceae</taxon>
        <taxon>Comamonas</taxon>
    </lineage>
</organism>
<dbReference type="EMBL" id="LPXH01000025">
    <property type="protein sequence ID" value="KUF41145.1"/>
    <property type="molecule type" value="Genomic_DNA"/>
</dbReference>
<comment type="caution">
    <text evidence="9">The sequence shown here is derived from an EMBL/GenBank/DDBJ whole genome shotgun (WGS) entry which is preliminary data.</text>
</comment>
<keyword evidence="3" id="KW-0813">Transport</keyword>
<evidence type="ECO:0008006" key="11">
    <source>
        <dbReference type="Google" id="ProtNLM"/>
    </source>
</evidence>
<evidence type="ECO:0000313" key="9">
    <source>
        <dbReference type="EMBL" id="KUF41145.1"/>
    </source>
</evidence>
<dbReference type="Pfam" id="PF06433">
    <property type="entry name" value="Me-amine-dh_H"/>
    <property type="match status" value="1"/>
</dbReference>
<proteinExistence type="inferred from homology"/>
<dbReference type="Proteomes" id="UP000053300">
    <property type="component" value="Unassembled WGS sequence"/>
</dbReference>
<keyword evidence="8" id="KW-1015">Disulfide bond</keyword>
<dbReference type="Gene3D" id="2.130.10.10">
    <property type="entry name" value="YVTN repeat-like/Quinoprotein amine dehydrogenase"/>
    <property type="match status" value="1"/>
</dbReference>
<evidence type="ECO:0000256" key="5">
    <source>
        <dbReference type="ARBA" id="ARBA00022764"/>
    </source>
</evidence>
<sequence length="374" mass="40710">MAFFASTASFASEQKPFEPEVLTVEQRIAPGPNILVLDQSWKGATRINVMNADDLSNKGILSAGLVGQLTLTKDGKTAYTVSAYGKRITSGPTEFVLEEHDVPTLTVKREIILNPKTINGKTMGSMVGLTEKEDYAIIQNATPATSLSIIDLKAGKEIAEVPTPGCWGVFPAKKGLAFSTICGDGTLAKVEFQPDGSFSVLNKSAPFFDADKDPIQPVAERAGDDLLFVTYDGKVLRMNDSGKQPVLKDKFHFTQGVDGDWAPGGIQLMAYNEPNQVLFVLMHPDAKDGSHKNPAEEVWALDMKSKKLLFRTSVHDLVSIMVSNDKDPVLFGMTEEGTVTRYEMDKEAKFAGRLTKKVEEVGEWTIFGLTGAPL</sequence>
<dbReference type="GO" id="GO:0042597">
    <property type="term" value="C:periplasmic space"/>
    <property type="evidence" value="ECO:0007669"/>
    <property type="project" value="UniProtKB-SubCell"/>
</dbReference>
<keyword evidence="10" id="KW-1185">Reference proteome</keyword>
<evidence type="ECO:0000256" key="4">
    <source>
        <dbReference type="ARBA" id="ARBA00022729"/>
    </source>
</evidence>
<dbReference type="InterPro" id="IPR009451">
    <property type="entry name" value="Metamine_DH_Hvc"/>
</dbReference>
<dbReference type="GO" id="GO:0030058">
    <property type="term" value="F:aliphatic amine dehydrogenase activity"/>
    <property type="evidence" value="ECO:0007669"/>
    <property type="project" value="InterPro"/>
</dbReference>
<keyword evidence="4" id="KW-0732">Signal</keyword>
<reference evidence="9 10" key="1">
    <citation type="submission" date="2015-12" db="EMBL/GenBank/DDBJ databases">
        <title>Complete genome sequence of a multi-drug resistant strain Acidovorax sp. 12322-1.</title>
        <authorList>
            <person name="Ming D."/>
            <person name="Wang M."/>
            <person name="Hu S."/>
            <person name="Zhou Y."/>
            <person name="Jiang T."/>
        </authorList>
    </citation>
    <scope>NUCLEOTIDE SEQUENCE [LARGE SCALE GENOMIC DNA]</scope>
    <source>
        <strain evidence="9 10">12322-1</strain>
    </source>
</reference>
<evidence type="ECO:0000256" key="6">
    <source>
        <dbReference type="ARBA" id="ARBA00022982"/>
    </source>
</evidence>
<dbReference type="InterPro" id="IPR015943">
    <property type="entry name" value="WD40/YVTN_repeat-like_dom_sf"/>
</dbReference>
<feature type="disulfide bond" evidence="8">
    <location>
        <begin position="166"/>
        <end position="182"/>
    </location>
</feature>
<dbReference type="AlphaFoldDB" id="A0A0W7Z1A5"/>
<evidence type="ECO:0000256" key="7">
    <source>
        <dbReference type="ARBA" id="ARBA00023002"/>
    </source>
</evidence>
<keyword evidence="7" id="KW-0560">Oxidoreductase</keyword>
<comment type="subcellular location">
    <subcellularLocation>
        <location evidence="1">Periplasm</location>
    </subcellularLocation>
</comment>
<evidence type="ECO:0000256" key="1">
    <source>
        <dbReference type="ARBA" id="ARBA00004418"/>
    </source>
</evidence>
<evidence type="ECO:0000256" key="2">
    <source>
        <dbReference type="ARBA" id="ARBA00010548"/>
    </source>
</evidence>